<dbReference type="PANTHER" id="PTHR47691">
    <property type="entry name" value="REGULATOR-RELATED"/>
    <property type="match status" value="1"/>
</dbReference>
<dbReference type="PROSITE" id="PS50943">
    <property type="entry name" value="HTH_CROC1"/>
    <property type="match status" value="1"/>
</dbReference>
<dbReference type="InterPro" id="IPR049945">
    <property type="entry name" value="AAA_22"/>
</dbReference>
<dbReference type="InterPro" id="IPR011990">
    <property type="entry name" value="TPR-like_helical_dom_sf"/>
</dbReference>
<dbReference type="RefSeq" id="WP_242666491.1">
    <property type="nucleotide sequence ID" value="NZ_FAOZ01000030.1"/>
</dbReference>
<dbReference type="PANTHER" id="PTHR47691:SF3">
    <property type="entry name" value="HTH-TYPE TRANSCRIPTIONAL REGULATOR RV0890C-RELATED"/>
    <property type="match status" value="1"/>
</dbReference>
<dbReference type="InterPro" id="IPR001387">
    <property type="entry name" value="Cro/C1-type_HTH"/>
</dbReference>
<dbReference type="Gene3D" id="3.40.50.300">
    <property type="entry name" value="P-loop containing nucleotide triphosphate hydrolases"/>
    <property type="match status" value="1"/>
</dbReference>
<evidence type="ECO:0000259" key="1">
    <source>
        <dbReference type="PROSITE" id="PS50943"/>
    </source>
</evidence>
<dbReference type="Pfam" id="PF13401">
    <property type="entry name" value="AAA_22"/>
    <property type="match status" value="1"/>
</dbReference>
<dbReference type="SMART" id="SM00028">
    <property type="entry name" value="TPR"/>
    <property type="match status" value="3"/>
</dbReference>
<sequence length="830" mass="88469">MSEGAARSAQPEASDARARFASGLSHAVLDAEKHHGRSFDRGELAKRLRISRASLYAYLNGTTLPSSQTLDRLLTLLGTAGPETGQLATLRDDAEIAQRLRRPRPATGAVAPDGGVAVASAYAGETSSLAVPAHPRPVPRQLPGTIRDFVGRAAETAALDALALPPAGVAPARVLTITGTAGVGKTTLAVHWAHRIADRFPDGQLYANLNGFGAGAPRDPAAALHAVLLALGVGPNAIPEDLESRAALLRTLLTGRRVLVVLDNARSAEQARPLLPGSAGCLAVVTSRIRLEGLVVRDGASLLTLEELPHDAAVALLARRLGMLPSQHRPELDELARQCAHLPLTLSVAGARAAARSPDVLGKLVADLRHQRSRLDVLGSDDADLDLRTVLRWSYEPLSAPAARLFRLLGLHPGPDIDRGACAALLGEPDTADQALRGLVAAHLVTEHRPGRYTSHDLLRGFAQELAARLDAAQSTAAVARLLEYYLDAAQRANGALQPWVTYLAPAVTGAEPEAWPASVLPVPLSGATPTGGPSNAPTSYDTAIAWFENELPVLLALLETAAGHGFESHVWRLAWTLMLFLRRTGRRAERAGTQQLALDAAERAGHRHARAASRRKRADALAGLGRTGDAESLLALALTEFEALSDRDGARHVHLSYARLYEATGRHNDALEHARQALTLSAGDTANPLAVADCQTQISVQLCHLARHDEALSHGRRALDLYSRIGHQDGQANILRYLGRAEGNLGRHDTAIGHYERSRQLDHQLGDRFWEAQVMDHLADEYLACGDGEAAERWRNAALVLLESLAHPGTEAIRAKAHRARADGTAGCP</sequence>
<dbReference type="PRINTS" id="PR00364">
    <property type="entry name" value="DISEASERSIST"/>
</dbReference>
<dbReference type="InterPro" id="IPR019734">
    <property type="entry name" value="TPR_rpt"/>
</dbReference>
<dbReference type="Pfam" id="PF01381">
    <property type="entry name" value="HTH_3"/>
    <property type="match status" value="1"/>
</dbReference>
<proteinExistence type="predicted"/>
<dbReference type="SUPFAM" id="SSF48452">
    <property type="entry name" value="TPR-like"/>
    <property type="match status" value="2"/>
</dbReference>
<evidence type="ECO:0000313" key="3">
    <source>
        <dbReference type="Proteomes" id="UP000198802"/>
    </source>
</evidence>
<dbReference type="GO" id="GO:0016887">
    <property type="term" value="F:ATP hydrolysis activity"/>
    <property type="evidence" value="ECO:0007669"/>
    <property type="project" value="InterPro"/>
</dbReference>
<reference evidence="3" key="1">
    <citation type="submission" date="2015-11" db="EMBL/GenBank/DDBJ databases">
        <authorList>
            <person name="Varghese N."/>
        </authorList>
    </citation>
    <scope>NUCLEOTIDE SEQUENCE [LARGE SCALE GENOMIC DNA]</scope>
    <source>
        <strain evidence="3">DSM 45899</strain>
    </source>
</reference>
<feature type="domain" description="HTH cro/C1-type" evidence="1">
    <location>
        <begin position="43"/>
        <end position="84"/>
    </location>
</feature>
<dbReference type="AlphaFoldDB" id="A0A0S4QXS5"/>
<evidence type="ECO:0000313" key="2">
    <source>
        <dbReference type="EMBL" id="CUU59692.1"/>
    </source>
</evidence>
<accession>A0A0S4QXS5</accession>
<name>A0A0S4QXS5_9ACTN</name>
<gene>
    <name evidence="2" type="ORF">Ga0074812_13072</name>
</gene>
<organism evidence="2 3">
    <name type="scientific">Parafrankia irregularis</name>
    <dbReference type="NCBI Taxonomy" id="795642"/>
    <lineage>
        <taxon>Bacteria</taxon>
        <taxon>Bacillati</taxon>
        <taxon>Actinomycetota</taxon>
        <taxon>Actinomycetes</taxon>
        <taxon>Frankiales</taxon>
        <taxon>Frankiaceae</taxon>
        <taxon>Parafrankia</taxon>
    </lineage>
</organism>
<dbReference type="EMBL" id="FAOZ01000030">
    <property type="protein sequence ID" value="CUU59692.1"/>
    <property type="molecule type" value="Genomic_DNA"/>
</dbReference>
<keyword evidence="3" id="KW-1185">Reference proteome</keyword>
<dbReference type="SUPFAM" id="SSF52540">
    <property type="entry name" value="P-loop containing nucleoside triphosphate hydrolases"/>
    <property type="match status" value="1"/>
</dbReference>
<dbReference type="InterPro" id="IPR027417">
    <property type="entry name" value="P-loop_NTPase"/>
</dbReference>
<dbReference type="Pfam" id="PF13424">
    <property type="entry name" value="TPR_12"/>
    <property type="match status" value="1"/>
</dbReference>
<dbReference type="Proteomes" id="UP000198802">
    <property type="component" value="Unassembled WGS sequence"/>
</dbReference>
<protein>
    <submittedName>
        <fullName evidence="2">Helix-turn-helix</fullName>
    </submittedName>
</protein>
<dbReference type="CDD" id="cd00093">
    <property type="entry name" value="HTH_XRE"/>
    <property type="match status" value="1"/>
</dbReference>
<dbReference type="Gene3D" id="1.25.40.10">
    <property type="entry name" value="Tetratricopeptide repeat domain"/>
    <property type="match status" value="2"/>
</dbReference>